<accession>A0AAV3XG78</accession>
<evidence type="ECO:0000313" key="3">
    <source>
        <dbReference type="Proteomes" id="UP001050975"/>
    </source>
</evidence>
<proteinExistence type="predicted"/>
<dbReference type="Gene3D" id="3.40.190.10">
    <property type="entry name" value="Periplasmic binding protein-like II"/>
    <property type="match status" value="2"/>
</dbReference>
<protein>
    <submittedName>
        <fullName evidence="2">Extracellular ligand-binding receptor</fullName>
    </submittedName>
</protein>
<keyword evidence="2" id="KW-0675">Receptor</keyword>
<dbReference type="Pfam" id="PF12770">
    <property type="entry name" value="CHAT"/>
    <property type="match status" value="1"/>
</dbReference>
<dbReference type="EMBL" id="BLAY01000092">
    <property type="protein sequence ID" value="GET40513.1"/>
    <property type="molecule type" value="Genomic_DNA"/>
</dbReference>
<dbReference type="PANTHER" id="PTHR35841:SF1">
    <property type="entry name" value="PHOSPHONATES-BINDING PERIPLASMIC PROTEIN"/>
    <property type="match status" value="1"/>
</dbReference>
<dbReference type="InterPro" id="IPR024983">
    <property type="entry name" value="CHAT_dom"/>
</dbReference>
<reference evidence="2" key="1">
    <citation type="submission" date="2019-10" db="EMBL/GenBank/DDBJ databases">
        <title>Draft genome sequece of Microseira wollei NIES-4236.</title>
        <authorList>
            <person name="Yamaguchi H."/>
            <person name="Suzuki S."/>
            <person name="Kawachi M."/>
        </authorList>
    </citation>
    <scope>NUCLEOTIDE SEQUENCE</scope>
    <source>
        <strain evidence="2">NIES-4236</strain>
    </source>
</reference>
<dbReference type="RefSeq" id="WP_226586382.1">
    <property type="nucleotide sequence ID" value="NZ_BLAY01000092.1"/>
</dbReference>
<organism evidence="2 3">
    <name type="scientific">Microseira wollei NIES-4236</name>
    <dbReference type="NCBI Taxonomy" id="2530354"/>
    <lineage>
        <taxon>Bacteria</taxon>
        <taxon>Bacillati</taxon>
        <taxon>Cyanobacteriota</taxon>
        <taxon>Cyanophyceae</taxon>
        <taxon>Oscillatoriophycideae</taxon>
        <taxon>Aerosakkonematales</taxon>
        <taxon>Aerosakkonemataceae</taxon>
        <taxon>Microseira</taxon>
    </lineage>
</organism>
<sequence>MSKVVVLKLERGDFERGFQVTLDVAEEGKFPYIMGVSGYLRQAPEIPELYRDWQRKYYNLESIYRRKRLYFIDETAGAPSEQPGNLLQECYEAAEKLKVSFQEWLRCDGFRTIEAELLANLSKSDRVRFILQTDDDQLRKLPWETWSFFQRFPQADLGISSLISYSYKQLPKPAKLKILAILGNSDGIDIQSDRKILENLPLADVCFLVEPTREQFKSLWQSSWDILFFAGHSSSQDGEKGYLYINQTPEGKLEISELEETLRTAIDLGLKLAIFNSCDGLGLARQLEKLHIPQAIVMREPVPDKIAQKFLQYFLEDFSQGGSLYTSVRRSRIILRELLQVDREFPGASWVPVICQNPAAEQFVWPSPRRKYLWLDSIIKLKQYAWVAIFSGFAGSAITVTATWTNFTRSPCPLATEKKEALGCFKDLQKTPLVIGFLAAPHQNLYPNDHLYLAFENYLKKELGINVRDVRIKFGNAISYQEIKKKIADNEWDIIFTNSPMNSWTAKSNGYSWLGRQYLQNPSYYYSVLFVKANSPIRSIADIKPTTTIALGYIGSASSFHVPLYNLYGKSLSITLGHSHEKIQELVRSGKADIGASTHHIAANPEWRVIHRSKAIPISGIFISPKLSPSDQTRIKQIFKQAPTDIKNMILFKSSPEINYESMGAVSDKVEKIVKCTNYFDKNPVDLYCK</sequence>
<dbReference type="SUPFAM" id="SSF53850">
    <property type="entry name" value="Periplasmic binding protein-like II"/>
    <property type="match status" value="1"/>
</dbReference>
<dbReference type="Proteomes" id="UP001050975">
    <property type="component" value="Unassembled WGS sequence"/>
</dbReference>
<gene>
    <name evidence="2" type="ORF">MiSe_53220</name>
</gene>
<evidence type="ECO:0000259" key="1">
    <source>
        <dbReference type="Pfam" id="PF12770"/>
    </source>
</evidence>
<comment type="caution">
    <text evidence="2">The sequence shown here is derived from an EMBL/GenBank/DDBJ whole genome shotgun (WGS) entry which is preliminary data.</text>
</comment>
<feature type="domain" description="CHAT" evidence="1">
    <location>
        <begin position="204"/>
        <end position="342"/>
    </location>
</feature>
<dbReference type="Pfam" id="PF12974">
    <property type="entry name" value="Phosphonate-bd"/>
    <property type="match status" value="1"/>
</dbReference>
<keyword evidence="3" id="KW-1185">Reference proteome</keyword>
<evidence type="ECO:0000313" key="2">
    <source>
        <dbReference type="EMBL" id="GET40513.1"/>
    </source>
</evidence>
<name>A0AAV3XG78_9CYAN</name>
<dbReference type="PANTHER" id="PTHR35841">
    <property type="entry name" value="PHOSPHONATES-BINDING PERIPLASMIC PROTEIN"/>
    <property type="match status" value="1"/>
</dbReference>
<dbReference type="AlphaFoldDB" id="A0AAV3XG78"/>